<dbReference type="RefSeq" id="WP_189581022.1">
    <property type="nucleotide sequence ID" value="NZ_BMZR01000001.1"/>
</dbReference>
<gene>
    <name evidence="1" type="ORF">GCM10016272_04190</name>
</gene>
<evidence type="ECO:0000313" key="1">
    <source>
        <dbReference type="EMBL" id="GHD26819.1"/>
    </source>
</evidence>
<comment type="caution">
    <text evidence="1">The sequence shown here is derived from an EMBL/GenBank/DDBJ whole genome shotgun (WGS) entry which is preliminary data.</text>
</comment>
<dbReference type="PANTHER" id="PTHR35868">
    <property type="entry name" value="DUF2804 DOMAIN-CONTAINING PROTEIN-RELATED"/>
    <property type="match status" value="1"/>
</dbReference>
<dbReference type="Proteomes" id="UP000610203">
    <property type="component" value="Unassembled WGS sequence"/>
</dbReference>
<protein>
    <submittedName>
        <fullName evidence="1">DUF2804 domain-containing protein</fullName>
    </submittedName>
</protein>
<name>A0ABQ3GPD5_9GAMM</name>
<reference evidence="2" key="1">
    <citation type="journal article" date="2019" name="Int. J. Syst. Evol. Microbiol.">
        <title>The Global Catalogue of Microorganisms (GCM) 10K type strain sequencing project: providing services to taxonomists for standard genome sequencing and annotation.</title>
        <authorList>
            <consortium name="The Broad Institute Genomics Platform"/>
            <consortium name="The Broad Institute Genome Sequencing Center for Infectious Disease"/>
            <person name="Wu L."/>
            <person name="Ma J."/>
        </authorList>
    </citation>
    <scope>NUCLEOTIDE SEQUENCE [LARGE SCALE GENOMIC DNA]</scope>
    <source>
        <strain evidence="2">KCTC 42280</strain>
    </source>
</reference>
<proteinExistence type="predicted"/>
<keyword evidence="2" id="KW-1185">Reference proteome</keyword>
<organism evidence="1 2">
    <name type="scientific">Psychrobacter glaciei</name>
    <dbReference type="NCBI Taxonomy" id="619771"/>
    <lineage>
        <taxon>Bacteria</taxon>
        <taxon>Pseudomonadati</taxon>
        <taxon>Pseudomonadota</taxon>
        <taxon>Gammaproteobacteria</taxon>
        <taxon>Moraxellales</taxon>
        <taxon>Moraxellaceae</taxon>
        <taxon>Psychrobacter</taxon>
    </lineage>
</organism>
<evidence type="ECO:0000313" key="2">
    <source>
        <dbReference type="Proteomes" id="UP000610203"/>
    </source>
</evidence>
<dbReference type="Pfam" id="PF10974">
    <property type="entry name" value="DUF2804"/>
    <property type="match status" value="1"/>
</dbReference>
<sequence length="367" mass="42272">MNQSRNDQNQQHLTTCIKPVVLNELIQNGQPTFGIFAHVKNINYLDYHSHLISQKTLPNWRKELKANQFCFIQIIQPPYRICLALATIKLATSAFVYLYNDETDELEVCEALQPLTRHTLLEGDCHQGQMAFVHANLTVTLDFMPSQIKVALDSQYLALNATLARQAQPLAICTPTGRRGWTFTQKEPLTAISGHLLIKANSKFNTDTQAKQIHFSKTTIANLDWTLGYMRHKTNWFWTCINHYLPDGCHFTLNLSMGVNETGVSENACWLDGQIYYLPPVLFIRKDWDTSVQNTWRIYHQNLGWSNVDIDLTFTPMTVYKKTDNFGVLASIFEQWLGFYSGEIRIKNEVIKFDKVMGLAEDHFAKW</sequence>
<dbReference type="InterPro" id="IPR021243">
    <property type="entry name" value="DUF2804"/>
</dbReference>
<dbReference type="EMBL" id="BMZR01000001">
    <property type="protein sequence ID" value="GHD26819.1"/>
    <property type="molecule type" value="Genomic_DNA"/>
</dbReference>
<accession>A0ABQ3GPD5</accession>
<dbReference type="PANTHER" id="PTHR35868:SF4">
    <property type="entry name" value="DUF2804 DOMAIN-CONTAINING PROTEIN"/>
    <property type="match status" value="1"/>
</dbReference>